<dbReference type="Pfam" id="PF25372">
    <property type="entry name" value="DUF7885"/>
    <property type="match status" value="1"/>
</dbReference>
<dbReference type="SUPFAM" id="SSF52047">
    <property type="entry name" value="RNI-like"/>
    <property type="match status" value="1"/>
</dbReference>
<keyword evidence="4" id="KW-1185">Reference proteome</keyword>
<dbReference type="SUPFAM" id="SSF81383">
    <property type="entry name" value="F-box domain"/>
    <property type="match status" value="1"/>
</dbReference>
<protein>
    <recommendedName>
        <fullName evidence="2">F-box domain-containing protein</fullName>
    </recommendedName>
</protein>
<feature type="domain" description="F-box" evidence="2">
    <location>
        <begin position="27"/>
        <end position="73"/>
    </location>
</feature>
<evidence type="ECO:0000256" key="1">
    <source>
        <dbReference type="ARBA" id="ARBA00022786"/>
    </source>
</evidence>
<dbReference type="InterPro" id="IPR036047">
    <property type="entry name" value="F-box-like_dom_sf"/>
</dbReference>
<proteinExistence type="predicted"/>
<accession>H2XZK5</accession>
<dbReference type="Ensembl" id="ENSCINT00000031806.1">
    <property type="protein sequence ID" value="ENSCINP00000035089.1"/>
    <property type="gene ID" value="ENSCING00000022200.1"/>
</dbReference>
<dbReference type="InterPro" id="IPR057207">
    <property type="entry name" value="FBXL15_LRR"/>
</dbReference>
<dbReference type="InterPro" id="IPR032675">
    <property type="entry name" value="LRR_dom_sf"/>
</dbReference>
<name>H2XZK5_CIOIN</name>
<dbReference type="PROSITE" id="PS50181">
    <property type="entry name" value="FBOX"/>
    <property type="match status" value="1"/>
</dbReference>
<dbReference type="InterPro" id="IPR006553">
    <property type="entry name" value="Leu-rich_rpt_Cys-con_subtyp"/>
</dbReference>
<evidence type="ECO:0000259" key="2">
    <source>
        <dbReference type="PROSITE" id="PS50181"/>
    </source>
</evidence>
<reference evidence="3" key="2">
    <citation type="journal article" date="2008" name="Genome Biol.">
        <title>Improved genome assembly and evidence-based global gene model set for the chordate Ciona intestinalis: new insight into intron and operon populations.</title>
        <authorList>
            <person name="Satou Y."/>
            <person name="Mineta K."/>
            <person name="Ogasawara M."/>
            <person name="Sasakura Y."/>
            <person name="Shoguchi E."/>
            <person name="Ueno K."/>
            <person name="Yamada L."/>
            <person name="Matsumoto J."/>
            <person name="Wasserscheid J."/>
            <person name="Dewar K."/>
            <person name="Wiley G.B."/>
            <person name="Macmil S.L."/>
            <person name="Roe B.A."/>
            <person name="Zeller R.W."/>
            <person name="Hastings K.E."/>
            <person name="Lemaire P."/>
            <person name="Lindquist E."/>
            <person name="Endo T."/>
            <person name="Hotta K."/>
            <person name="Inaba K."/>
        </authorList>
    </citation>
    <scope>NUCLEOTIDE SEQUENCE [LARGE SCALE GENOMIC DNA]</scope>
    <source>
        <strain evidence="3">wild type</strain>
    </source>
</reference>
<reference evidence="3" key="3">
    <citation type="submission" date="2025-08" db="UniProtKB">
        <authorList>
            <consortium name="Ensembl"/>
        </authorList>
    </citation>
    <scope>IDENTIFICATION</scope>
</reference>
<dbReference type="PANTHER" id="PTHR13318">
    <property type="entry name" value="PARTNER OF PAIRED, ISOFORM B-RELATED"/>
    <property type="match status" value="1"/>
</dbReference>
<dbReference type="GO" id="GO:0005737">
    <property type="term" value="C:cytoplasm"/>
    <property type="evidence" value="ECO:0000318"/>
    <property type="project" value="GO_Central"/>
</dbReference>
<dbReference type="Pfam" id="PF12937">
    <property type="entry name" value="F-box-like"/>
    <property type="match status" value="1"/>
</dbReference>
<dbReference type="SMART" id="SM00256">
    <property type="entry name" value="FBOX"/>
    <property type="match status" value="1"/>
</dbReference>
<dbReference type="InterPro" id="IPR001810">
    <property type="entry name" value="F-box_dom"/>
</dbReference>
<dbReference type="AlphaFoldDB" id="H2XZK5"/>
<dbReference type="STRING" id="7719.ENSCINP00000035089"/>
<reference evidence="3" key="4">
    <citation type="submission" date="2025-09" db="UniProtKB">
        <authorList>
            <consortium name="Ensembl"/>
        </authorList>
    </citation>
    <scope>IDENTIFICATION</scope>
</reference>
<reference evidence="4" key="1">
    <citation type="journal article" date="2002" name="Science">
        <title>The draft genome of Ciona intestinalis: insights into chordate and vertebrate origins.</title>
        <authorList>
            <person name="Dehal P."/>
            <person name="Satou Y."/>
            <person name="Campbell R.K."/>
            <person name="Chapman J."/>
            <person name="Degnan B."/>
            <person name="De Tomaso A."/>
            <person name="Davidson B."/>
            <person name="Di Gregorio A."/>
            <person name="Gelpke M."/>
            <person name="Goodstein D.M."/>
            <person name="Harafuji N."/>
            <person name="Hastings K.E."/>
            <person name="Ho I."/>
            <person name="Hotta K."/>
            <person name="Huang W."/>
            <person name="Kawashima T."/>
            <person name="Lemaire P."/>
            <person name="Martinez D."/>
            <person name="Meinertzhagen I.A."/>
            <person name="Necula S."/>
            <person name="Nonaka M."/>
            <person name="Putnam N."/>
            <person name="Rash S."/>
            <person name="Saiga H."/>
            <person name="Satake M."/>
            <person name="Terry A."/>
            <person name="Yamada L."/>
            <person name="Wang H.G."/>
            <person name="Awazu S."/>
            <person name="Azumi K."/>
            <person name="Boore J."/>
            <person name="Branno M."/>
            <person name="Chin-Bow S."/>
            <person name="DeSantis R."/>
            <person name="Doyle S."/>
            <person name="Francino P."/>
            <person name="Keys D.N."/>
            <person name="Haga S."/>
            <person name="Hayashi H."/>
            <person name="Hino K."/>
            <person name="Imai K.S."/>
            <person name="Inaba K."/>
            <person name="Kano S."/>
            <person name="Kobayashi K."/>
            <person name="Kobayashi M."/>
            <person name="Lee B.I."/>
            <person name="Makabe K.W."/>
            <person name="Manohar C."/>
            <person name="Matassi G."/>
            <person name="Medina M."/>
            <person name="Mochizuki Y."/>
            <person name="Mount S."/>
            <person name="Morishita T."/>
            <person name="Miura S."/>
            <person name="Nakayama A."/>
            <person name="Nishizaka S."/>
            <person name="Nomoto H."/>
            <person name="Ohta F."/>
            <person name="Oishi K."/>
            <person name="Rigoutsos I."/>
            <person name="Sano M."/>
            <person name="Sasaki A."/>
            <person name="Sasakura Y."/>
            <person name="Shoguchi E."/>
            <person name="Shin-i T."/>
            <person name="Spagnuolo A."/>
            <person name="Stainier D."/>
            <person name="Suzuki M.M."/>
            <person name="Tassy O."/>
            <person name="Takatori N."/>
            <person name="Tokuoka M."/>
            <person name="Yagi K."/>
            <person name="Yoshizaki F."/>
            <person name="Wada S."/>
            <person name="Zhang C."/>
            <person name="Hyatt P.D."/>
            <person name="Larimer F."/>
            <person name="Detter C."/>
            <person name="Doggett N."/>
            <person name="Glavina T."/>
            <person name="Hawkins T."/>
            <person name="Richardson P."/>
            <person name="Lucas S."/>
            <person name="Kohara Y."/>
            <person name="Levine M."/>
            <person name="Satoh N."/>
            <person name="Rokhsar D.S."/>
        </authorList>
    </citation>
    <scope>NUCLEOTIDE SEQUENCE [LARGE SCALE GENOMIC DNA]</scope>
</reference>
<evidence type="ECO:0000313" key="4">
    <source>
        <dbReference type="Proteomes" id="UP000008144"/>
    </source>
</evidence>
<dbReference type="HOGENOM" id="CLU_012282_1_0_1"/>
<dbReference type="Proteomes" id="UP000008144">
    <property type="component" value="Chromosome 2"/>
</dbReference>
<dbReference type="InParanoid" id="H2XZK5"/>
<dbReference type="OMA" id="EINTEWH"/>
<evidence type="ECO:0000313" key="3">
    <source>
        <dbReference type="Ensembl" id="ENSCINP00000035089.1"/>
    </source>
</evidence>
<dbReference type="SMART" id="SM00367">
    <property type="entry name" value="LRR_CC"/>
    <property type="match status" value="10"/>
</dbReference>
<sequence length="406" mass="44745">MEKKVIGVYMTKKDLSTNCSETTTHCTPHMMMLPDELILGIFSFLSIKDIASATAACKKFYRIGNDSSLWKVVTLQSCELKDKFLSGIGSRKPRGLELLSCDGKKISNRGLRELFKNLKQSLEYLNISKCSGDNLTGDTIMLHASTYCKHLNKVVIPWSSTTDNGLSSLSYGLKRLAHLNISGNSAITDEAFKVLLEQHAHNLKVLEVAGCFSLSSESFGQMAEKSTPNNLRKLNIGLCKVAEDTINSLCGKLPSLRHLDMHGIKSVTDLCIQTVTQQCKNIHTLVLSHCVSLSDQALFQMSENLPLLRNLNISGCCKVTDDGVSSITSALPCLQTLDISSTGVTHISVTAIAQFGLQWLTSLKLSFCHNVTNECLYSLLTSCPSLELLHLYGCRRIQFESLLKIR</sequence>
<keyword evidence="1" id="KW-0833">Ubl conjugation pathway</keyword>
<dbReference type="Gene3D" id="3.80.10.10">
    <property type="entry name" value="Ribonuclease Inhibitor"/>
    <property type="match status" value="2"/>
</dbReference>
<organism evidence="3 4">
    <name type="scientific">Ciona intestinalis</name>
    <name type="common">Transparent sea squirt</name>
    <name type="synonym">Ascidia intestinalis</name>
    <dbReference type="NCBI Taxonomy" id="7719"/>
    <lineage>
        <taxon>Eukaryota</taxon>
        <taxon>Metazoa</taxon>
        <taxon>Chordata</taxon>
        <taxon>Tunicata</taxon>
        <taxon>Ascidiacea</taxon>
        <taxon>Phlebobranchia</taxon>
        <taxon>Cionidae</taxon>
        <taxon>Ciona</taxon>
    </lineage>
</organism>
<dbReference type="EMBL" id="EAAA01001424">
    <property type="status" value="NOT_ANNOTATED_CDS"/>
    <property type="molecule type" value="Genomic_DNA"/>
</dbReference>